<reference evidence="3 4" key="1">
    <citation type="submission" date="2019-02" db="EMBL/GenBank/DDBJ databases">
        <title>Deep-cultivation of Planctomycetes and their phenomic and genomic characterization uncovers novel biology.</title>
        <authorList>
            <person name="Wiegand S."/>
            <person name="Jogler M."/>
            <person name="Boedeker C."/>
            <person name="Pinto D."/>
            <person name="Vollmers J."/>
            <person name="Rivas-Marin E."/>
            <person name="Kohn T."/>
            <person name="Peeters S.H."/>
            <person name="Heuer A."/>
            <person name="Rast P."/>
            <person name="Oberbeckmann S."/>
            <person name="Bunk B."/>
            <person name="Jeske O."/>
            <person name="Meyerdierks A."/>
            <person name="Storesund J.E."/>
            <person name="Kallscheuer N."/>
            <person name="Luecker S."/>
            <person name="Lage O.M."/>
            <person name="Pohl T."/>
            <person name="Merkel B.J."/>
            <person name="Hornburger P."/>
            <person name="Mueller R.-W."/>
            <person name="Bruemmer F."/>
            <person name="Labrenz M."/>
            <person name="Spormann A.M."/>
            <person name="Op Den Camp H."/>
            <person name="Overmann J."/>
            <person name="Amann R."/>
            <person name="Jetten M.S.M."/>
            <person name="Mascher T."/>
            <person name="Medema M.H."/>
            <person name="Devos D.P."/>
            <person name="Kaster A.-K."/>
            <person name="Ovreas L."/>
            <person name="Rohde M."/>
            <person name="Galperin M.Y."/>
            <person name="Jogler C."/>
        </authorList>
    </citation>
    <scope>NUCLEOTIDE SEQUENCE [LARGE SCALE GENOMIC DNA]</scope>
    <source>
        <strain evidence="3 4">Poly51</strain>
    </source>
</reference>
<feature type="signal peptide" evidence="1">
    <location>
        <begin position="1"/>
        <end position="22"/>
    </location>
</feature>
<comment type="caution">
    <text evidence="3">The sequence shown here is derived from an EMBL/GenBank/DDBJ whole genome shotgun (WGS) entry which is preliminary data.</text>
</comment>
<keyword evidence="1" id="KW-0732">Signal</keyword>
<organism evidence="3 4">
    <name type="scientific">Rubripirellula tenax</name>
    <dbReference type="NCBI Taxonomy" id="2528015"/>
    <lineage>
        <taxon>Bacteria</taxon>
        <taxon>Pseudomonadati</taxon>
        <taxon>Planctomycetota</taxon>
        <taxon>Planctomycetia</taxon>
        <taxon>Pirellulales</taxon>
        <taxon>Pirellulaceae</taxon>
        <taxon>Rubripirellula</taxon>
    </lineage>
</organism>
<protein>
    <recommendedName>
        <fullName evidence="2">Ice-binding protein C-terminal domain-containing protein</fullName>
    </recommendedName>
</protein>
<evidence type="ECO:0000259" key="2">
    <source>
        <dbReference type="Pfam" id="PF07589"/>
    </source>
</evidence>
<evidence type="ECO:0000256" key="1">
    <source>
        <dbReference type="SAM" id="SignalP"/>
    </source>
</evidence>
<dbReference type="InterPro" id="IPR013424">
    <property type="entry name" value="Ice-binding_C"/>
</dbReference>
<dbReference type="RefSeq" id="WP_186775835.1">
    <property type="nucleotide sequence ID" value="NZ_SJPW01000008.1"/>
</dbReference>
<dbReference type="NCBIfam" id="TIGR02595">
    <property type="entry name" value="PEP_CTERM"/>
    <property type="match status" value="1"/>
</dbReference>
<accession>A0A5C6EEK3</accession>
<keyword evidence="4" id="KW-1185">Reference proteome</keyword>
<feature type="chain" id="PRO_5022772123" description="Ice-binding protein C-terminal domain-containing protein" evidence="1">
    <location>
        <begin position="23"/>
        <end position="252"/>
    </location>
</feature>
<dbReference type="Pfam" id="PF07589">
    <property type="entry name" value="PEP-CTERM"/>
    <property type="match status" value="1"/>
</dbReference>
<evidence type="ECO:0000313" key="3">
    <source>
        <dbReference type="EMBL" id="TWU46161.1"/>
    </source>
</evidence>
<gene>
    <name evidence="3" type="ORF">Poly51_55560</name>
</gene>
<feature type="domain" description="Ice-binding protein C-terminal" evidence="2">
    <location>
        <begin position="220"/>
        <end position="244"/>
    </location>
</feature>
<dbReference type="AlphaFoldDB" id="A0A5C6EEK3"/>
<sequence length="252" mass="26622" precursor="true">MRQIFCTLVLLAVAIFTTPSQAGVISEFQPDQPGIDGLQQRIELSGVAGMSFTGFVLGIGGEAMRFGTVDTVSSVSGTFDTNGLLVATIADLIDPSHTIVLVTDYDESAGPTDIDTNDDGIADNLSRLIGIQDAIGISDSTTDLFRLYGSQLGGQDFNFTGDQPQLVFRDASVGDWYAINNPANGQVFDINANDVAASMNFNGDPFNPSFGAINPSLVNAVPEPSTGLTFLGLAVVGFLSRVRRQSGRSTKR</sequence>
<dbReference type="Proteomes" id="UP000318288">
    <property type="component" value="Unassembled WGS sequence"/>
</dbReference>
<name>A0A5C6EEK3_9BACT</name>
<proteinExistence type="predicted"/>
<evidence type="ECO:0000313" key="4">
    <source>
        <dbReference type="Proteomes" id="UP000318288"/>
    </source>
</evidence>
<dbReference type="EMBL" id="SJPW01000008">
    <property type="protein sequence ID" value="TWU46161.1"/>
    <property type="molecule type" value="Genomic_DNA"/>
</dbReference>